<feature type="non-terminal residue" evidence="3">
    <location>
        <position position="470"/>
    </location>
</feature>
<keyword evidence="3" id="KW-0540">Nuclease</keyword>
<evidence type="ECO:0000313" key="4">
    <source>
        <dbReference type="Proteomes" id="UP000229966"/>
    </source>
</evidence>
<evidence type="ECO:0000313" key="3">
    <source>
        <dbReference type="EMBL" id="PIV25242.1"/>
    </source>
</evidence>
<name>A0A2M7CHW2_9BACT</name>
<feature type="non-terminal residue" evidence="3">
    <location>
        <position position="1"/>
    </location>
</feature>
<dbReference type="InterPro" id="IPR052916">
    <property type="entry name" value="Type-I_RE_MTase_Subunit"/>
</dbReference>
<dbReference type="InterPro" id="IPR029063">
    <property type="entry name" value="SAM-dependent_MTases_sf"/>
</dbReference>
<dbReference type="PANTHER" id="PTHR42998:SF1">
    <property type="entry name" value="TYPE I RESTRICTION ENZYME HINDI METHYLASE SUBUNIT"/>
    <property type="match status" value="1"/>
</dbReference>
<dbReference type="Proteomes" id="UP000229966">
    <property type="component" value="Unassembled WGS sequence"/>
</dbReference>
<accession>A0A2M7CHW2</accession>
<protein>
    <submittedName>
        <fullName evidence="3">Restriction endonuclease subunit M</fullName>
    </submittedName>
</protein>
<evidence type="ECO:0000259" key="2">
    <source>
        <dbReference type="Pfam" id="PF02384"/>
    </source>
</evidence>
<dbReference type="PRINTS" id="PR00507">
    <property type="entry name" value="N12N6MTFRASE"/>
</dbReference>
<evidence type="ECO:0000256" key="1">
    <source>
        <dbReference type="ARBA" id="ARBA00022747"/>
    </source>
</evidence>
<keyword evidence="1" id="KW-0680">Restriction system</keyword>
<dbReference type="CDD" id="cd02440">
    <property type="entry name" value="AdoMet_MTases"/>
    <property type="match status" value="1"/>
</dbReference>
<dbReference type="GO" id="GO:0004519">
    <property type="term" value="F:endonuclease activity"/>
    <property type="evidence" value="ECO:0007669"/>
    <property type="project" value="UniProtKB-KW"/>
</dbReference>
<dbReference type="PROSITE" id="PS00092">
    <property type="entry name" value="N6_MTASE"/>
    <property type="match status" value="1"/>
</dbReference>
<dbReference type="GO" id="GO:0008170">
    <property type="term" value="F:N-methyltransferase activity"/>
    <property type="evidence" value="ECO:0007669"/>
    <property type="project" value="InterPro"/>
</dbReference>
<dbReference type="EMBL" id="PEUM01000074">
    <property type="protein sequence ID" value="PIV25242.1"/>
    <property type="molecule type" value="Genomic_DNA"/>
</dbReference>
<dbReference type="GO" id="GO:0032259">
    <property type="term" value="P:methylation"/>
    <property type="evidence" value="ECO:0007669"/>
    <property type="project" value="InterPro"/>
</dbReference>
<gene>
    <name evidence="3" type="ORF">COS38_02545</name>
</gene>
<sequence>RREPKLPADIVIYEDDEKEIVFIVVETKANATKKDIEEAKREGLGNANLLNAKYLWVVCDNERLAYNLEKHPSTIEKLEKYRIADIPIKYGKEPKYRYKRGDPEWDLRKANFNELSNKFQLCHDEIWEGGKRDPAVAFDEISKLLITKLYDERFTPHGQYYEFQIGTYEEPKNVAKRVKERYEFVQSKNSEVFKAKLELPDTMIFRIVEHLQDISLRTTDLDAKGRAFENFLGKLFRGEYGQYFTPRQIVEFMVEVIDPDEDDYLIDPACGSGGFLLYSMRHVLNKVTEKYKEDKETIDRLNWDFSHKQIFGIEINDRIARVAMMDMVIHEDGHSNIECNNALTNYKNFDPAKKIKPNKYDVLLTNPPFGAVIKDEEVLNNFELGKDRKAQRTEILFIERCLDLLKSGGKMGIVLPDGILTNSSLQYVRDFINKNAKILAVVSLPQLAFVSSGAGVKASLLFLQKKREGE</sequence>
<dbReference type="PANTHER" id="PTHR42998">
    <property type="entry name" value="TYPE I RESTRICTION ENZYME HINDVIIP M PROTEIN-RELATED"/>
    <property type="match status" value="1"/>
</dbReference>
<proteinExistence type="predicted"/>
<comment type="caution">
    <text evidence="3">The sequence shown here is derived from an EMBL/GenBank/DDBJ whole genome shotgun (WGS) entry which is preliminary data.</text>
</comment>
<organism evidence="3 4">
    <name type="scientific">Candidatus Berkelbacteria bacterium CG03_land_8_20_14_0_80_40_36</name>
    <dbReference type="NCBI Taxonomy" id="1974509"/>
    <lineage>
        <taxon>Bacteria</taxon>
        <taxon>Candidatus Berkelbacteria</taxon>
    </lineage>
</organism>
<dbReference type="AlphaFoldDB" id="A0A2M7CHW2"/>
<dbReference type="Pfam" id="PF02384">
    <property type="entry name" value="N6_Mtase"/>
    <property type="match status" value="1"/>
</dbReference>
<keyword evidence="3" id="KW-0255">Endonuclease</keyword>
<reference evidence="4" key="1">
    <citation type="submission" date="2017-09" db="EMBL/GenBank/DDBJ databases">
        <title>Depth-based differentiation of microbial function through sediment-hosted aquifers and enrichment of novel symbionts in the deep terrestrial subsurface.</title>
        <authorList>
            <person name="Probst A.J."/>
            <person name="Ladd B."/>
            <person name="Jarett J.K."/>
            <person name="Geller-Mcgrath D.E."/>
            <person name="Sieber C.M.K."/>
            <person name="Emerson J.B."/>
            <person name="Anantharaman K."/>
            <person name="Thomas B.C."/>
            <person name="Malmstrom R."/>
            <person name="Stieglmeier M."/>
            <person name="Klingl A."/>
            <person name="Woyke T."/>
            <person name="Ryan C.M."/>
            <person name="Banfield J.F."/>
        </authorList>
    </citation>
    <scope>NUCLEOTIDE SEQUENCE [LARGE SCALE GENOMIC DNA]</scope>
</reference>
<dbReference type="InterPro" id="IPR003356">
    <property type="entry name" value="DNA_methylase_A-5"/>
</dbReference>
<feature type="domain" description="DNA methylase adenine-specific" evidence="2">
    <location>
        <begin position="222"/>
        <end position="467"/>
    </location>
</feature>
<dbReference type="InterPro" id="IPR002052">
    <property type="entry name" value="DNA_methylase_N6_adenine_CS"/>
</dbReference>
<dbReference type="GO" id="GO:0009307">
    <property type="term" value="P:DNA restriction-modification system"/>
    <property type="evidence" value="ECO:0007669"/>
    <property type="project" value="UniProtKB-KW"/>
</dbReference>
<dbReference type="Gene3D" id="3.40.50.150">
    <property type="entry name" value="Vaccinia Virus protein VP39"/>
    <property type="match status" value="1"/>
</dbReference>
<dbReference type="SUPFAM" id="SSF53335">
    <property type="entry name" value="S-adenosyl-L-methionine-dependent methyltransferases"/>
    <property type="match status" value="1"/>
</dbReference>
<keyword evidence="3" id="KW-0378">Hydrolase</keyword>
<dbReference type="GO" id="GO:0003677">
    <property type="term" value="F:DNA binding"/>
    <property type="evidence" value="ECO:0007669"/>
    <property type="project" value="InterPro"/>
</dbReference>